<protein>
    <submittedName>
        <fullName evidence="13">Heme/hemopexin utilization protein C</fullName>
    </submittedName>
</protein>
<evidence type="ECO:0000256" key="2">
    <source>
        <dbReference type="ARBA" id="ARBA00022448"/>
    </source>
</evidence>
<dbReference type="Gene3D" id="2.40.170.20">
    <property type="entry name" value="TonB-dependent receptor, beta-barrel domain"/>
    <property type="match status" value="1"/>
</dbReference>
<dbReference type="Proteomes" id="UP000255061">
    <property type="component" value="Unassembled WGS sequence"/>
</dbReference>
<comment type="similarity">
    <text evidence="8 9">Belongs to the TonB-dependent receptor family.</text>
</comment>
<evidence type="ECO:0000256" key="7">
    <source>
        <dbReference type="ARBA" id="ARBA00023237"/>
    </source>
</evidence>
<dbReference type="Pfam" id="PF07715">
    <property type="entry name" value="Plug"/>
    <property type="match status" value="1"/>
</dbReference>
<dbReference type="GO" id="GO:0044718">
    <property type="term" value="P:siderophore transmembrane transport"/>
    <property type="evidence" value="ECO:0007669"/>
    <property type="project" value="TreeGrafter"/>
</dbReference>
<sequence>MGCLPKFGKWKVNRNLSLMGLCLLPSIPLYAVEVLGEPKVEPIEILQVHGQQYRRAITVAKPGEAIISMEQIEEMQATTFAEVIDDMAGAHIDGGTRRGGERINIWGFGETEDFSVYVDNAPVGFEQYRYGSFFLDPDLIKRVEVIKGAHDVRSGNGAFGGAMYVVTKSADDFLKYDQAVGARVKTSYASNNDAMGYTGTVYGRVNPHLSGLLHLTRRDVGDVTLANGDEFEYSGYEQDNYLGKIDYEQGDHQLALSVTHYLDEGRKPWANRRGPMPAISDYNIKKYGSYEQALYATTAYNTYEDNTWSANYRYSPSNPLIDTQVVISHSANARHWVRPDIAWEKMTVSVGNFGHESWLDYKRDYIDINNLNMIGDHEITTGLQYRSLERTSLVFNKSYEKNPEKNFGWYTPYYQPEGRQDTYAVYVRDAIHLTNDLTVTPSLRYDFIYSIGRPNIAPDYNDINAGHDYSSTHHSGFSPRLGIDYQLTNYARLNFDYAYSLQAPVVDEIYAVQYAKASITGTSRDIDVERLHAFKLGLMTQHQHLLANDDALSTQLTLFANLGRDDIAQRRGAKSDKTQLIQSGYTNLDGYHIYGADFEAQYRYQNMFSDLVVSWLQGQHNGSLRDSQDDDEYLANIAPLDIRLRLGMYVTDDISVAWQGAWYDGQTNVPHDDIFNAESPSENYFLQNLYFAYEPQASLKGLSVRLMVKNLTNLQVVPFLSDGIPAAGRNISLSLAYEF</sequence>
<accession>A0A379ZG70</accession>
<evidence type="ECO:0000256" key="9">
    <source>
        <dbReference type="RuleBase" id="RU003357"/>
    </source>
</evidence>
<evidence type="ECO:0000259" key="11">
    <source>
        <dbReference type="Pfam" id="PF00593"/>
    </source>
</evidence>
<keyword evidence="10" id="KW-0732">Signal</keyword>
<keyword evidence="3 8" id="KW-1134">Transmembrane beta strand</keyword>
<dbReference type="InterPro" id="IPR000531">
    <property type="entry name" value="Beta-barrel_TonB"/>
</dbReference>
<feature type="chain" id="PRO_5016929064" evidence="10">
    <location>
        <begin position="32"/>
        <end position="739"/>
    </location>
</feature>
<dbReference type="RefSeq" id="WP_115405339.1">
    <property type="nucleotide sequence ID" value="NZ_UGYV01000001.1"/>
</dbReference>
<dbReference type="GO" id="GO:0015232">
    <property type="term" value="F:heme transmembrane transporter activity"/>
    <property type="evidence" value="ECO:0007669"/>
    <property type="project" value="InterPro"/>
</dbReference>
<dbReference type="PROSITE" id="PS52016">
    <property type="entry name" value="TONB_DEPENDENT_REC_3"/>
    <property type="match status" value="1"/>
</dbReference>
<dbReference type="InterPro" id="IPR012910">
    <property type="entry name" value="Plug_dom"/>
</dbReference>
<dbReference type="SUPFAM" id="SSF56935">
    <property type="entry name" value="Porins"/>
    <property type="match status" value="1"/>
</dbReference>
<name>A0A379ZG70_9GAMM</name>
<dbReference type="InterPro" id="IPR039426">
    <property type="entry name" value="TonB-dep_rcpt-like"/>
</dbReference>
<dbReference type="Gene3D" id="2.170.130.10">
    <property type="entry name" value="TonB-dependent receptor, plug domain"/>
    <property type="match status" value="1"/>
</dbReference>
<keyword evidence="4 8" id="KW-0812">Transmembrane</keyword>
<gene>
    <name evidence="13" type="primary">hxuC_1</name>
    <name evidence="13" type="ORF">NCTC10736_00426</name>
</gene>
<evidence type="ECO:0000256" key="10">
    <source>
        <dbReference type="SAM" id="SignalP"/>
    </source>
</evidence>
<comment type="subcellular location">
    <subcellularLocation>
        <location evidence="1 8">Cell outer membrane</location>
        <topology evidence="1 8">Multi-pass membrane protein</topology>
    </subcellularLocation>
</comment>
<dbReference type="InterPro" id="IPR037066">
    <property type="entry name" value="Plug_dom_sf"/>
</dbReference>
<dbReference type="GO" id="GO:0015344">
    <property type="term" value="F:siderophore uptake transmembrane transporter activity"/>
    <property type="evidence" value="ECO:0007669"/>
    <property type="project" value="TreeGrafter"/>
</dbReference>
<feature type="domain" description="TonB-dependent receptor-like beta-barrel" evidence="11">
    <location>
        <begin position="259"/>
        <end position="711"/>
    </location>
</feature>
<evidence type="ECO:0000256" key="3">
    <source>
        <dbReference type="ARBA" id="ARBA00022452"/>
    </source>
</evidence>
<dbReference type="FunFam" id="2.40.170.20:FF:000014">
    <property type="entry name" value="TonB-dependent haem/haemoglobin receptor"/>
    <property type="match status" value="1"/>
</dbReference>
<proteinExistence type="inferred from homology"/>
<dbReference type="NCBIfam" id="TIGR01785">
    <property type="entry name" value="TonB-hemin"/>
    <property type="match status" value="1"/>
</dbReference>
<dbReference type="PANTHER" id="PTHR30069:SF56">
    <property type="entry name" value="TONB-DEPENDENT HEME RECEPTOR A"/>
    <property type="match status" value="1"/>
</dbReference>
<dbReference type="CDD" id="cd01347">
    <property type="entry name" value="ligand_gated_channel"/>
    <property type="match status" value="1"/>
</dbReference>
<evidence type="ECO:0000256" key="6">
    <source>
        <dbReference type="ARBA" id="ARBA00023136"/>
    </source>
</evidence>
<evidence type="ECO:0000256" key="8">
    <source>
        <dbReference type="PROSITE-ProRule" id="PRU01360"/>
    </source>
</evidence>
<keyword evidence="7 8" id="KW-0998">Cell outer membrane</keyword>
<feature type="signal peptide" evidence="10">
    <location>
        <begin position="1"/>
        <end position="31"/>
    </location>
</feature>
<keyword evidence="5 9" id="KW-0798">TonB box</keyword>
<organism evidence="13 14">
    <name type="scientific">Shewanella morhuae</name>
    <dbReference type="NCBI Taxonomy" id="365591"/>
    <lineage>
        <taxon>Bacteria</taxon>
        <taxon>Pseudomonadati</taxon>
        <taxon>Pseudomonadota</taxon>
        <taxon>Gammaproteobacteria</taxon>
        <taxon>Alteromonadales</taxon>
        <taxon>Shewanellaceae</taxon>
        <taxon>Shewanella</taxon>
    </lineage>
</organism>
<evidence type="ECO:0000256" key="5">
    <source>
        <dbReference type="ARBA" id="ARBA00023077"/>
    </source>
</evidence>
<dbReference type="InterPro" id="IPR036942">
    <property type="entry name" value="Beta-barrel_TonB_sf"/>
</dbReference>
<evidence type="ECO:0000313" key="13">
    <source>
        <dbReference type="EMBL" id="SUI61265.1"/>
    </source>
</evidence>
<evidence type="ECO:0000259" key="12">
    <source>
        <dbReference type="Pfam" id="PF07715"/>
    </source>
</evidence>
<dbReference type="Pfam" id="PF00593">
    <property type="entry name" value="TonB_dep_Rec_b-barrel"/>
    <property type="match status" value="1"/>
</dbReference>
<keyword evidence="6 8" id="KW-0472">Membrane</keyword>
<dbReference type="PANTHER" id="PTHR30069">
    <property type="entry name" value="TONB-DEPENDENT OUTER MEMBRANE RECEPTOR"/>
    <property type="match status" value="1"/>
</dbReference>
<reference evidence="13 14" key="1">
    <citation type="submission" date="2018-06" db="EMBL/GenBank/DDBJ databases">
        <authorList>
            <consortium name="Pathogen Informatics"/>
            <person name="Doyle S."/>
        </authorList>
    </citation>
    <scope>NUCLEOTIDE SEQUENCE [LARGE SCALE GENOMIC DNA]</scope>
    <source>
        <strain evidence="13 14">NCTC10736</strain>
    </source>
</reference>
<dbReference type="GO" id="GO:0009279">
    <property type="term" value="C:cell outer membrane"/>
    <property type="evidence" value="ECO:0007669"/>
    <property type="project" value="UniProtKB-SubCell"/>
</dbReference>
<dbReference type="AlphaFoldDB" id="A0A379ZG70"/>
<dbReference type="EMBL" id="UGYV01000001">
    <property type="protein sequence ID" value="SUI61265.1"/>
    <property type="molecule type" value="Genomic_DNA"/>
</dbReference>
<feature type="domain" description="TonB-dependent receptor plug" evidence="12">
    <location>
        <begin position="66"/>
        <end position="162"/>
    </location>
</feature>
<keyword evidence="2 8" id="KW-0813">Transport</keyword>
<evidence type="ECO:0000313" key="14">
    <source>
        <dbReference type="Proteomes" id="UP000255061"/>
    </source>
</evidence>
<dbReference type="InterPro" id="IPR011276">
    <property type="entry name" value="TonB_haem/Hb_rcpt"/>
</dbReference>
<evidence type="ECO:0000256" key="1">
    <source>
        <dbReference type="ARBA" id="ARBA00004571"/>
    </source>
</evidence>
<evidence type="ECO:0000256" key="4">
    <source>
        <dbReference type="ARBA" id="ARBA00022692"/>
    </source>
</evidence>